<sequence length="75" mass="8029">MGPRLVRVMVQASYQLGELLAAETAVVEGFTVVSFIRRGIDGGGVNRLEEVRVRGTDWAAASALVRGVKCKIARA</sequence>
<gene>
    <name evidence="1" type="ORF">GCM10020221_19050</name>
</gene>
<evidence type="ECO:0000313" key="1">
    <source>
        <dbReference type="EMBL" id="GAA2923120.1"/>
    </source>
</evidence>
<keyword evidence="2" id="KW-1185">Reference proteome</keyword>
<reference evidence="2" key="1">
    <citation type="journal article" date="2019" name="Int. J. Syst. Evol. Microbiol.">
        <title>The Global Catalogue of Microorganisms (GCM) 10K type strain sequencing project: providing services to taxonomists for standard genome sequencing and annotation.</title>
        <authorList>
            <consortium name="The Broad Institute Genomics Platform"/>
            <consortium name="The Broad Institute Genome Sequencing Center for Infectious Disease"/>
            <person name="Wu L."/>
            <person name="Ma J."/>
        </authorList>
    </citation>
    <scope>NUCLEOTIDE SEQUENCE [LARGE SCALE GENOMIC DNA]</scope>
    <source>
        <strain evidence="2">JCM 4087</strain>
    </source>
</reference>
<organism evidence="1 2">
    <name type="scientific">Streptomyces thioluteus</name>
    <dbReference type="NCBI Taxonomy" id="66431"/>
    <lineage>
        <taxon>Bacteria</taxon>
        <taxon>Bacillati</taxon>
        <taxon>Actinomycetota</taxon>
        <taxon>Actinomycetes</taxon>
        <taxon>Kitasatosporales</taxon>
        <taxon>Streptomycetaceae</taxon>
        <taxon>Streptomyces</taxon>
    </lineage>
</organism>
<proteinExistence type="predicted"/>
<evidence type="ECO:0000313" key="2">
    <source>
        <dbReference type="Proteomes" id="UP001501102"/>
    </source>
</evidence>
<protein>
    <submittedName>
        <fullName evidence="1">Uncharacterized protein</fullName>
    </submittedName>
</protein>
<comment type="caution">
    <text evidence="1">The sequence shown here is derived from an EMBL/GenBank/DDBJ whole genome shotgun (WGS) entry which is preliminary data.</text>
</comment>
<dbReference type="EMBL" id="BAAAXZ010000072">
    <property type="protein sequence ID" value="GAA2923120.1"/>
    <property type="molecule type" value="Genomic_DNA"/>
</dbReference>
<dbReference type="Proteomes" id="UP001501102">
    <property type="component" value="Unassembled WGS sequence"/>
</dbReference>
<name>A0ABP6J7B8_STRTU</name>
<accession>A0ABP6J7B8</accession>